<accession>A0A367FZB7</accession>
<proteinExistence type="predicted"/>
<dbReference type="Pfam" id="PF01381">
    <property type="entry name" value="HTH_3"/>
    <property type="match status" value="1"/>
</dbReference>
<reference evidence="3 4" key="1">
    <citation type="submission" date="2018-03" db="EMBL/GenBank/DDBJ databases">
        <title>Complete genome sequencing of Faecalibacterium prausnitzii strains isolated from the human gut.</title>
        <authorList>
            <person name="Fitzgerald B.C."/>
            <person name="Shkoporov A.N."/>
            <person name="Ross P.R."/>
            <person name="Hill C."/>
        </authorList>
    </citation>
    <scope>NUCLEOTIDE SEQUENCE [LARGE SCALE GENOMIC DNA]</scope>
    <source>
        <strain evidence="3 4">ATCC 27768</strain>
    </source>
</reference>
<dbReference type="PROSITE" id="PS50943">
    <property type="entry name" value="HTH_CROC1"/>
    <property type="match status" value="1"/>
</dbReference>
<dbReference type="InterPro" id="IPR001387">
    <property type="entry name" value="Cro/C1-type_HTH"/>
</dbReference>
<comment type="caution">
    <text evidence="3">The sequence shown here is derived from an EMBL/GenBank/DDBJ whole genome shotgun (WGS) entry which is preliminary data.</text>
</comment>
<dbReference type="SMART" id="SM00530">
    <property type="entry name" value="HTH_XRE"/>
    <property type="match status" value="1"/>
</dbReference>
<dbReference type="GO" id="GO:0003677">
    <property type="term" value="F:DNA binding"/>
    <property type="evidence" value="ECO:0007669"/>
    <property type="project" value="UniProtKB-KW"/>
</dbReference>
<organism evidence="3 4">
    <name type="scientific">Faecalibacterium prausnitzii</name>
    <dbReference type="NCBI Taxonomy" id="853"/>
    <lineage>
        <taxon>Bacteria</taxon>
        <taxon>Bacillati</taxon>
        <taxon>Bacillota</taxon>
        <taxon>Clostridia</taxon>
        <taxon>Eubacteriales</taxon>
        <taxon>Oscillospiraceae</taxon>
        <taxon>Faecalibacterium</taxon>
    </lineage>
</organism>
<gene>
    <name evidence="3" type="ORF">C7J97_12315</name>
</gene>
<evidence type="ECO:0000259" key="2">
    <source>
        <dbReference type="PROSITE" id="PS50943"/>
    </source>
</evidence>
<sequence>MYFNPYAAGYRIQKLRKAHGLTQEEAAIKLNISDRHMRSLEKGTYAPLDLFVEIAVHFDVTLDYLILGKVETKTELALSKKINDQKQAMKSLREQLLAFAMEIEVE</sequence>
<dbReference type="SUPFAM" id="SSF47413">
    <property type="entry name" value="lambda repressor-like DNA-binding domains"/>
    <property type="match status" value="1"/>
</dbReference>
<dbReference type="Proteomes" id="UP000252378">
    <property type="component" value="Unassembled WGS sequence"/>
</dbReference>
<name>A0A367FZB7_9FIRM</name>
<feature type="domain" description="HTH cro/C1-type" evidence="2">
    <location>
        <begin position="12"/>
        <end position="65"/>
    </location>
</feature>
<dbReference type="Gene3D" id="1.10.260.40">
    <property type="entry name" value="lambda repressor-like DNA-binding domains"/>
    <property type="match status" value="1"/>
</dbReference>
<dbReference type="InterPro" id="IPR010982">
    <property type="entry name" value="Lambda_DNA-bd_dom_sf"/>
</dbReference>
<dbReference type="RefSeq" id="WP_113993139.1">
    <property type="nucleotide sequence ID" value="NZ_JAWHPP010000017.1"/>
</dbReference>
<keyword evidence="1" id="KW-0238">DNA-binding</keyword>
<dbReference type="PANTHER" id="PTHR46558:SF4">
    <property type="entry name" value="DNA-BIDING PHAGE PROTEIN"/>
    <property type="match status" value="1"/>
</dbReference>
<evidence type="ECO:0000256" key="1">
    <source>
        <dbReference type="ARBA" id="ARBA00023125"/>
    </source>
</evidence>
<dbReference type="EMBL" id="PXUP01000020">
    <property type="protein sequence ID" value="RCH43618.1"/>
    <property type="molecule type" value="Genomic_DNA"/>
</dbReference>
<evidence type="ECO:0000313" key="3">
    <source>
        <dbReference type="EMBL" id="RCH43618.1"/>
    </source>
</evidence>
<dbReference type="AlphaFoldDB" id="A0A367FZB7"/>
<protein>
    <submittedName>
        <fullName evidence="3">XRE family transcriptional regulator</fullName>
    </submittedName>
</protein>
<dbReference type="CDD" id="cd00093">
    <property type="entry name" value="HTH_XRE"/>
    <property type="match status" value="1"/>
</dbReference>
<evidence type="ECO:0000313" key="4">
    <source>
        <dbReference type="Proteomes" id="UP000252378"/>
    </source>
</evidence>
<dbReference type="PANTHER" id="PTHR46558">
    <property type="entry name" value="TRACRIPTIONAL REGULATORY PROTEIN-RELATED-RELATED"/>
    <property type="match status" value="1"/>
</dbReference>